<dbReference type="OrthoDB" id="9789836at2"/>
<keyword evidence="4" id="KW-1185">Reference proteome</keyword>
<reference evidence="3 4" key="2">
    <citation type="submission" date="2012-02" db="EMBL/GenBank/DDBJ databases">
        <title>Improved High-Quality Draft sequence of Desulfobacter postgatei 2ac9.</title>
        <authorList>
            <consortium name="US DOE Joint Genome Institute"/>
            <person name="Lucas S."/>
            <person name="Han J."/>
            <person name="Lapidus A."/>
            <person name="Cheng J.-F."/>
            <person name="Goodwin L."/>
            <person name="Pitluck S."/>
            <person name="Peters L."/>
            <person name="Ovchinnikova G."/>
            <person name="Held B."/>
            <person name="Detter J.C."/>
            <person name="Han C."/>
            <person name="Tapia R."/>
            <person name="Land M."/>
            <person name="Hauser L."/>
            <person name="Kyrpides N."/>
            <person name="Ivanova N."/>
            <person name="Pagani I."/>
            <person name="Orellana R."/>
            <person name="Lovley D."/>
            <person name="Woyke T."/>
        </authorList>
    </citation>
    <scope>NUCLEOTIDE SEQUENCE [LARGE SCALE GENOMIC DNA]</scope>
    <source>
        <strain evidence="3 4">2ac9</strain>
    </source>
</reference>
<dbReference type="STRING" id="879212.DespoDRAFT_02301"/>
<evidence type="ECO:0000259" key="2">
    <source>
        <dbReference type="Pfam" id="PF17930"/>
    </source>
</evidence>
<dbReference type="InterPro" id="IPR041255">
    <property type="entry name" value="LpxI_N"/>
</dbReference>
<sequence>MNDPEGNSCSSHIGLIAGGGQFPLLFTRKAHEHGYQVIGAGFRSETDPQLAELTHRFEWLYLGQLSKLIRYFKSHGVTRALLMGSISKANIFKDIRPDFKALAFIAKTAGTHDDNILSSFADFLEKQGITLVPSTFLLPELISPKGCWTKRKPDRAEKKDIQQGWKLAKALGCLDIGQCLVISNGTVLAVEAIDGTDATIERGGRLSRGNGATVVKLSKPHQDLRFDLPASGSTTIETMHRSGVNMLVLEAEKSISFDREKMIALANKYNICITAVTEDEIHE</sequence>
<dbReference type="Gene3D" id="3.40.140.80">
    <property type="match status" value="1"/>
</dbReference>
<dbReference type="PANTHER" id="PTHR39962">
    <property type="entry name" value="BLL4848 PROTEIN"/>
    <property type="match status" value="1"/>
</dbReference>
<reference evidence="3 4" key="1">
    <citation type="submission" date="2011-09" db="EMBL/GenBank/DDBJ databases">
        <authorList>
            <consortium name="US DOE Joint Genome Institute (JGI-PGF)"/>
            <person name="Lucas S."/>
            <person name="Han J."/>
            <person name="Lapidus A."/>
            <person name="Cheng J.-F."/>
            <person name="Goodwin L."/>
            <person name="Pitluck S."/>
            <person name="Peters L."/>
            <person name="Land M.L."/>
            <person name="Hauser L."/>
            <person name="Orellana R."/>
            <person name="Lovley D."/>
            <person name="Woyke T.J."/>
        </authorList>
    </citation>
    <scope>NUCLEOTIDE SEQUENCE [LARGE SCALE GENOMIC DNA]</scope>
    <source>
        <strain evidence="3 4">2ac9</strain>
    </source>
</reference>
<dbReference type="InterPro" id="IPR043167">
    <property type="entry name" value="LpxI_C_sf"/>
</dbReference>
<protein>
    <recommendedName>
        <fullName evidence="5">DUF1009 domain-containing protein</fullName>
    </recommendedName>
</protein>
<gene>
    <name evidence="3" type="ORF">DespoDRAFT_02301</name>
</gene>
<dbReference type="PANTHER" id="PTHR39962:SF1">
    <property type="entry name" value="LPXI FAMILY PROTEIN"/>
    <property type="match status" value="1"/>
</dbReference>
<name>I5B3V6_9BACT</name>
<feature type="domain" description="LpxI N-terminal" evidence="2">
    <location>
        <begin position="13"/>
        <end position="141"/>
    </location>
</feature>
<proteinExistence type="predicted"/>
<organism evidence="3 4">
    <name type="scientific">Desulfobacter postgatei 2ac9</name>
    <dbReference type="NCBI Taxonomy" id="879212"/>
    <lineage>
        <taxon>Bacteria</taxon>
        <taxon>Pseudomonadati</taxon>
        <taxon>Thermodesulfobacteriota</taxon>
        <taxon>Desulfobacteria</taxon>
        <taxon>Desulfobacterales</taxon>
        <taxon>Desulfobacteraceae</taxon>
        <taxon>Desulfobacter</taxon>
    </lineage>
</organism>
<accession>I5B3V6</accession>
<dbReference type="Pfam" id="PF17930">
    <property type="entry name" value="LpxI_N"/>
    <property type="match status" value="1"/>
</dbReference>
<dbReference type="InterPro" id="IPR053174">
    <property type="entry name" value="LpxI"/>
</dbReference>
<evidence type="ECO:0000259" key="1">
    <source>
        <dbReference type="Pfam" id="PF06230"/>
    </source>
</evidence>
<dbReference type="EMBL" id="CM001488">
    <property type="protein sequence ID" value="EIM64169.1"/>
    <property type="molecule type" value="Genomic_DNA"/>
</dbReference>
<dbReference type="Proteomes" id="UP000005778">
    <property type="component" value="Chromosome"/>
</dbReference>
<dbReference type="RefSeq" id="WP_004073643.1">
    <property type="nucleotide sequence ID" value="NZ_CM001488.1"/>
</dbReference>
<evidence type="ECO:0008006" key="5">
    <source>
        <dbReference type="Google" id="ProtNLM"/>
    </source>
</evidence>
<dbReference type="AlphaFoldDB" id="I5B3V6"/>
<dbReference type="Pfam" id="PF06230">
    <property type="entry name" value="LpxI_C"/>
    <property type="match status" value="1"/>
</dbReference>
<dbReference type="eggNOG" id="COG3494">
    <property type="taxonomic scope" value="Bacteria"/>
</dbReference>
<evidence type="ECO:0000313" key="3">
    <source>
        <dbReference type="EMBL" id="EIM64169.1"/>
    </source>
</evidence>
<dbReference type="InterPro" id="IPR010415">
    <property type="entry name" value="LpxI_C"/>
</dbReference>
<dbReference type="HOGENOM" id="CLU_085042_0_0_7"/>
<feature type="domain" description="LpxI C-terminal" evidence="1">
    <location>
        <begin position="144"/>
        <end position="273"/>
    </location>
</feature>
<dbReference type="Gene3D" id="3.40.50.20">
    <property type="match status" value="1"/>
</dbReference>
<evidence type="ECO:0000313" key="4">
    <source>
        <dbReference type="Proteomes" id="UP000005778"/>
    </source>
</evidence>